<dbReference type="AlphaFoldDB" id="A0A6H5GPW7"/>
<dbReference type="EMBL" id="CADCXU010016448">
    <property type="protein sequence ID" value="CAB0005462.1"/>
    <property type="molecule type" value="Genomic_DNA"/>
</dbReference>
<evidence type="ECO:0000313" key="2">
    <source>
        <dbReference type="EMBL" id="CAB0005463.1"/>
    </source>
</evidence>
<sequence>MQMMDGPGSLEIATLPRCNLFDIFPLSVMSFAEPYDLREGRIGNRADEKGTGRPHNVDFVKNNFFPGI</sequence>
<name>A0A6H5GPW7_9HEMI</name>
<gene>
    <name evidence="1" type="ORF">NTEN_LOCUS10939</name>
    <name evidence="2" type="ORF">NTEN_LOCUS10940</name>
</gene>
<keyword evidence="3" id="KW-1185">Reference proteome</keyword>
<evidence type="ECO:0000313" key="1">
    <source>
        <dbReference type="EMBL" id="CAB0005462.1"/>
    </source>
</evidence>
<feature type="non-terminal residue" evidence="2">
    <location>
        <position position="68"/>
    </location>
</feature>
<proteinExistence type="predicted"/>
<protein>
    <submittedName>
        <fullName evidence="2">Uncharacterized protein</fullName>
    </submittedName>
</protein>
<feature type="non-terminal residue" evidence="2">
    <location>
        <position position="1"/>
    </location>
</feature>
<dbReference type="EMBL" id="CADCXU010016449">
    <property type="protein sequence ID" value="CAB0005463.1"/>
    <property type="molecule type" value="Genomic_DNA"/>
</dbReference>
<evidence type="ECO:0000313" key="3">
    <source>
        <dbReference type="Proteomes" id="UP000479000"/>
    </source>
</evidence>
<dbReference type="Proteomes" id="UP000479000">
    <property type="component" value="Unassembled WGS sequence"/>
</dbReference>
<organism evidence="2 3">
    <name type="scientific">Nesidiocoris tenuis</name>
    <dbReference type="NCBI Taxonomy" id="355587"/>
    <lineage>
        <taxon>Eukaryota</taxon>
        <taxon>Metazoa</taxon>
        <taxon>Ecdysozoa</taxon>
        <taxon>Arthropoda</taxon>
        <taxon>Hexapoda</taxon>
        <taxon>Insecta</taxon>
        <taxon>Pterygota</taxon>
        <taxon>Neoptera</taxon>
        <taxon>Paraneoptera</taxon>
        <taxon>Hemiptera</taxon>
        <taxon>Heteroptera</taxon>
        <taxon>Panheteroptera</taxon>
        <taxon>Cimicomorpha</taxon>
        <taxon>Miridae</taxon>
        <taxon>Dicyphina</taxon>
        <taxon>Nesidiocoris</taxon>
    </lineage>
</organism>
<accession>A0A6H5GPW7</accession>
<reference evidence="2 3" key="1">
    <citation type="submission" date="2020-02" db="EMBL/GenBank/DDBJ databases">
        <authorList>
            <person name="Ferguson B K."/>
        </authorList>
    </citation>
    <scope>NUCLEOTIDE SEQUENCE [LARGE SCALE GENOMIC DNA]</scope>
</reference>